<dbReference type="InterPro" id="IPR051229">
    <property type="entry name" value="ALYREF_mRNA_export"/>
</dbReference>
<protein>
    <submittedName>
        <fullName evidence="5">Polymerase delta-interacting protein 3</fullName>
    </submittedName>
</protein>
<accession>A0A0C2NEB0</accession>
<feature type="compositionally biased region" description="Basic and acidic residues" evidence="3">
    <location>
        <begin position="79"/>
        <end position="103"/>
    </location>
</feature>
<feature type="compositionally biased region" description="Basic residues" evidence="3">
    <location>
        <begin position="10"/>
        <end position="25"/>
    </location>
</feature>
<dbReference type="Proteomes" id="UP000031668">
    <property type="component" value="Unassembled WGS sequence"/>
</dbReference>
<dbReference type="PANTHER" id="PTHR19965">
    <property type="entry name" value="RNA AND EXPORT FACTOR BINDING PROTEIN"/>
    <property type="match status" value="1"/>
</dbReference>
<dbReference type="InterPro" id="IPR000504">
    <property type="entry name" value="RRM_dom"/>
</dbReference>
<evidence type="ECO:0000256" key="1">
    <source>
        <dbReference type="ARBA" id="ARBA00022884"/>
    </source>
</evidence>
<dbReference type="OrthoDB" id="1049195at2759"/>
<dbReference type="PANTHER" id="PTHR19965:SF35">
    <property type="entry name" value="RNA ANNEALING PROTEIN YRA1"/>
    <property type="match status" value="1"/>
</dbReference>
<dbReference type="GO" id="GO:0006406">
    <property type="term" value="P:mRNA export from nucleus"/>
    <property type="evidence" value="ECO:0007669"/>
    <property type="project" value="TreeGrafter"/>
</dbReference>
<dbReference type="SMART" id="SM00360">
    <property type="entry name" value="RRM"/>
    <property type="match status" value="1"/>
</dbReference>
<sequence length="212" mass="25117">MQPGGYQTRAFRKGRGPYNSSHRRNSNMIDRGSTNFVRPTLESVRIPPRFRLGNRAMTAMKTKDRVDLKIQIRKRSELFKRDQSPDISIDRREDRLRQPQRHDNRLRKHDRVDDRFRLMDRRDHSPRHVYTNRDSTSSNSNKKIIIGNLHNDVTLRDIQDLFSSVSRDFTANRLHPGTIMITFRTSSDASRAMHKYNGRYLEGQRMIINLIQ</sequence>
<dbReference type="Gene3D" id="3.30.70.330">
    <property type="match status" value="1"/>
</dbReference>
<dbReference type="AlphaFoldDB" id="A0A0C2NEB0"/>
<comment type="caution">
    <text evidence="5">The sequence shown here is derived from an EMBL/GenBank/DDBJ whole genome shotgun (WGS) entry which is preliminary data.</text>
</comment>
<name>A0A0C2NEB0_THEKT</name>
<feature type="region of interest" description="Disordered" evidence="3">
    <location>
        <begin position="1"/>
        <end position="33"/>
    </location>
</feature>
<gene>
    <name evidence="5" type="ORF">RF11_00708</name>
</gene>
<reference evidence="5 6" key="1">
    <citation type="journal article" date="2014" name="Genome Biol. Evol.">
        <title>The genome of the myxosporean Thelohanellus kitauei shows adaptations to nutrient acquisition within its fish host.</title>
        <authorList>
            <person name="Yang Y."/>
            <person name="Xiong J."/>
            <person name="Zhou Z."/>
            <person name="Huo F."/>
            <person name="Miao W."/>
            <person name="Ran C."/>
            <person name="Liu Y."/>
            <person name="Zhang J."/>
            <person name="Feng J."/>
            <person name="Wang M."/>
            <person name="Wang M."/>
            <person name="Wang L."/>
            <person name="Yao B."/>
        </authorList>
    </citation>
    <scope>NUCLEOTIDE SEQUENCE [LARGE SCALE GENOMIC DNA]</scope>
    <source>
        <strain evidence="5">Wuqing</strain>
    </source>
</reference>
<evidence type="ECO:0000256" key="2">
    <source>
        <dbReference type="PROSITE-ProRule" id="PRU00176"/>
    </source>
</evidence>
<dbReference type="GO" id="GO:0005634">
    <property type="term" value="C:nucleus"/>
    <property type="evidence" value="ECO:0007669"/>
    <property type="project" value="TreeGrafter"/>
</dbReference>
<evidence type="ECO:0000313" key="6">
    <source>
        <dbReference type="Proteomes" id="UP000031668"/>
    </source>
</evidence>
<keyword evidence="6" id="KW-1185">Reference proteome</keyword>
<dbReference type="PROSITE" id="PS50102">
    <property type="entry name" value="RRM"/>
    <property type="match status" value="1"/>
</dbReference>
<proteinExistence type="predicted"/>
<organism evidence="5 6">
    <name type="scientific">Thelohanellus kitauei</name>
    <name type="common">Myxosporean</name>
    <dbReference type="NCBI Taxonomy" id="669202"/>
    <lineage>
        <taxon>Eukaryota</taxon>
        <taxon>Metazoa</taxon>
        <taxon>Cnidaria</taxon>
        <taxon>Myxozoa</taxon>
        <taxon>Myxosporea</taxon>
        <taxon>Bivalvulida</taxon>
        <taxon>Platysporina</taxon>
        <taxon>Myxobolidae</taxon>
        <taxon>Thelohanellus</taxon>
    </lineage>
</organism>
<dbReference type="SUPFAM" id="SSF54928">
    <property type="entry name" value="RNA-binding domain, RBD"/>
    <property type="match status" value="1"/>
</dbReference>
<dbReference type="GO" id="GO:0003729">
    <property type="term" value="F:mRNA binding"/>
    <property type="evidence" value="ECO:0007669"/>
    <property type="project" value="TreeGrafter"/>
</dbReference>
<evidence type="ECO:0000313" key="5">
    <source>
        <dbReference type="EMBL" id="KII74630.1"/>
    </source>
</evidence>
<keyword evidence="1 2" id="KW-0694">RNA-binding</keyword>
<feature type="region of interest" description="Disordered" evidence="3">
    <location>
        <begin position="79"/>
        <end position="106"/>
    </location>
</feature>
<evidence type="ECO:0000256" key="3">
    <source>
        <dbReference type="SAM" id="MobiDB-lite"/>
    </source>
</evidence>
<evidence type="ECO:0000259" key="4">
    <source>
        <dbReference type="PROSITE" id="PS50102"/>
    </source>
</evidence>
<dbReference type="InterPro" id="IPR035979">
    <property type="entry name" value="RBD_domain_sf"/>
</dbReference>
<dbReference type="Pfam" id="PF00076">
    <property type="entry name" value="RRM_1"/>
    <property type="match status" value="1"/>
</dbReference>
<dbReference type="InterPro" id="IPR012677">
    <property type="entry name" value="Nucleotide-bd_a/b_plait_sf"/>
</dbReference>
<dbReference type="EMBL" id="JWZT01000332">
    <property type="protein sequence ID" value="KII74630.1"/>
    <property type="molecule type" value="Genomic_DNA"/>
</dbReference>
<feature type="domain" description="RRM" evidence="4">
    <location>
        <begin position="142"/>
        <end position="212"/>
    </location>
</feature>